<keyword evidence="1 3" id="KW-0560">Oxidoreductase</keyword>
<dbReference type="Pfam" id="PF00389">
    <property type="entry name" value="2-Hacid_dh"/>
    <property type="match status" value="1"/>
</dbReference>
<dbReference type="SUPFAM" id="SSF51735">
    <property type="entry name" value="NAD(P)-binding Rossmann-fold domains"/>
    <property type="match status" value="1"/>
</dbReference>
<feature type="domain" description="D-isomer specific 2-hydroxyacid dehydrogenase catalytic" evidence="4">
    <location>
        <begin position="16"/>
        <end position="322"/>
    </location>
</feature>
<dbReference type="RefSeq" id="WP_250194353.1">
    <property type="nucleotide sequence ID" value="NZ_CP097635.1"/>
</dbReference>
<protein>
    <submittedName>
        <fullName evidence="6">Hydroxyacid dehydrogenase</fullName>
    </submittedName>
</protein>
<dbReference type="SUPFAM" id="SSF52283">
    <property type="entry name" value="Formate/glycerate dehydrogenase catalytic domain-like"/>
    <property type="match status" value="1"/>
</dbReference>
<keyword evidence="2" id="KW-0520">NAD</keyword>
<evidence type="ECO:0000256" key="3">
    <source>
        <dbReference type="RuleBase" id="RU003719"/>
    </source>
</evidence>
<evidence type="ECO:0000256" key="1">
    <source>
        <dbReference type="ARBA" id="ARBA00023002"/>
    </source>
</evidence>
<reference evidence="6" key="1">
    <citation type="submission" date="2022-05" db="EMBL/GenBank/DDBJ databases">
        <title>An RpoN-dependent PEP-CTERM gene is involved in floc formation of an Aquincola tertiaricarbonis strain.</title>
        <authorList>
            <person name="Qiu D."/>
            <person name="Xia M."/>
        </authorList>
    </citation>
    <scope>NUCLEOTIDE SEQUENCE</scope>
    <source>
        <strain evidence="6">RN12</strain>
    </source>
</reference>
<sequence>MTDAATATGTGRRPCVLLTGPLHEPARRRMAEVAEVRLAPDTRPDTLRRLVRDADVLVVRSNLPPDLLDHAPRLRGIVRPGVGVDMIPVEAATARGIPVANVPGSNRQAVAEHVMTALGLLLRRQHRMDALLRSEGWAASRALAEGAGELAGQTLGIVGVGSIGLRVAEMAHHGYGMQVLGHQRRLQGLPPWLAACALDELLARSRCVVLTCPLTEATRGLLDARRIGLMRPDALLVNVSRGATVDELALVAALQAGRIAGAALDVFTEQPLRTDHPLLALRNVLLTPHAAGLTDESLAAMSEGAADEVLRLLHGQAPLNQVHR</sequence>
<dbReference type="PANTHER" id="PTHR10996:SF178">
    <property type="entry name" value="2-HYDROXYACID DEHYDROGENASE YGL185C-RELATED"/>
    <property type="match status" value="1"/>
</dbReference>
<name>A0ABY4S033_AQUTE</name>
<dbReference type="Gene3D" id="3.40.50.720">
    <property type="entry name" value="NAD(P)-binding Rossmann-like Domain"/>
    <property type="match status" value="2"/>
</dbReference>
<evidence type="ECO:0000313" key="7">
    <source>
        <dbReference type="Proteomes" id="UP001056201"/>
    </source>
</evidence>
<dbReference type="EMBL" id="CP097635">
    <property type="protein sequence ID" value="URI06088.1"/>
    <property type="molecule type" value="Genomic_DNA"/>
</dbReference>
<dbReference type="PANTHER" id="PTHR10996">
    <property type="entry name" value="2-HYDROXYACID DEHYDROGENASE-RELATED"/>
    <property type="match status" value="1"/>
</dbReference>
<keyword evidence="7" id="KW-1185">Reference proteome</keyword>
<evidence type="ECO:0000259" key="4">
    <source>
        <dbReference type="Pfam" id="PF00389"/>
    </source>
</evidence>
<dbReference type="InterPro" id="IPR006139">
    <property type="entry name" value="D-isomer_2_OHA_DH_cat_dom"/>
</dbReference>
<dbReference type="InterPro" id="IPR050223">
    <property type="entry name" value="D-isomer_2-hydroxyacid_DH"/>
</dbReference>
<evidence type="ECO:0000313" key="6">
    <source>
        <dbReference type="EMBL" id="URI06088.1"/>
    </source>
</evidence>
<feature type="domain" description="D-isomer specific 2-hydroxyacid dehydrogenase NAD-binding" evidence="5">
    <location>
        <begin position="121"/>
        <end position="291"/>
    </location>
</feature>
<organism evidence="6 7">
    <name type="scientific">Aquincola tertiaricarbonis</name>
    <dbReference type="NCBI Taxonomy" id="391953"/>
    <lineage>
        <taxon>Bacteria</taxon>
        <taxon>Pseudomonadati</taxon>
        <taxon>Pseudomonadota</taxon>
        <taxon>Betaproteobacteria</taxon>
        <taxon>Burkholderiales</taxon>
        <taxon>Sphaerotilaceae</taxon>
        <taxon>Aquincola</taxon>
    </lineage>
</organism>
<accession>A0ABY4S033</accession>
<dbReference type="InterPro" id="IPR036291">
    <property type="entry name" value="NAD(P)-bd_dom_sf"/>
</dbReference>
<comment type="similarity">
    <text evidence="3">Belongs to the D-isomer specific 2-hydroxyacid dehydrogenase family.</text>
</comment>
<dbReference type="Pfam" id="PF02826">
    <property type="entry name" value="2-Hacid_dh_C"/>
    <property type="match status" value="1"/>
</dbReference>
<evidence type="ECO:0000259" key="5">
    <source>
        <dbReference type="Pfam" id="PF02826"/>
    </source>
</evidence>
<proteinExistence type="inferred from homology"/>
<dbReference type="InterPro" id="IPR006140">
    <property type="entry name" value="D-isomer_DH_NAD-bd"/>
</dbReference>
<dbReference type="Proteomes" id="UP001056201">
    <property type="component" value="Chromosome 1"/>
</dbReference>
<evidence type="ECO:0000256" key="2">
    <source>
        <dbReference type="ARBA" id="ARBA00023027"/>
    </source>
</evidence>
<gene>
    <name evidence="6" type="ORF">MW290_09095</name>
</gene>